<sequence length="199" mass="20705">MRRRALGFSLVEVMLAVAVLALILGLGFPSVAELIRNTQTRALAESLQNGVQKARAEALKRNRNVTFWLVTPAVGTPDATCTLSAASGSWVVSLDNPATKCNVAPSPTSDPRIVELQANRASNLTVAAADAGGNAVSSVTFNGFGLPVNTGSAPIGRINITHQQSGARQLRVEISAGGGVRMCDRDVGSTDTRACATTF</sequence>
<evidence type="ECO:0000313" key="12">
    <source>
        <dbReference type="EMBL" id="TFZ09043.1"/>
    </source>
</evidence>
<name>A0A4Z0CBQ7_9BURK</name>
<dbReference type="SUPFAM" id="SSF54523">
    <property type="entry name" value="Pili subunits"/>
    <property type="match status" value="1"/>
</dbReference>
<evidence type="ECO:0000256" key="6">
    <source>
        <dbReference type="ARBA" id="ARBA00022692"/>
    </source>
</evidence>
<dbReference type="OrthoDB" id="5956286at2"/>
<dbReference type="AlphaFoldDB" id="A0A4Z0CBQ7"/>
<dbReference type="GO" id="GO:0015628">
    <property type="term" value="P:protein secretion by the type II secretion system"/>
    <property type="evidence" value="ECO:0007669"/>
    <property type="project" value="InterPro"/>
</dbReference>
<keyword evidence="13" id="KW-1185">Reference proteome</keyword>
<comment type="caution">
    <text evidence="12">The sequence shown here is derived from an EMBL/GenBank/DDBJ whole genome shotgun (WGS) entry which is preliminary data.</text>
</comment>
<evidence type="ECO:0000256" key="2">
    <source>
        <dbReference type="ARBA" id="ARBA00021549"/>
    </source>
</evidence>
<evidence type="ECO:0000256" key="4">
    <source>
        <dbReference type="ARBA" id="ARBA00022481"/>
    </source>
</evidence>
<dbReference type="InterPro" id="IPR022346">
    <property type="entry name" value="T2SS_GspH"/>
</dbReference>
<accession>A0A4Z0CBQ7</accession>
<evidence type="ECO:0000256" key="10">
    <source>
        <dbReference type="ARBA" id="ARBA00030775"/>
    </source>
</evidence>
<gene>
    <name evidence="12" type="ORF">EZ216_06140</name>
</gene>
<dbReference type="Proteomes" id="UP000297839">
    <property type="component" value="Unassembled WGS sequence"/>
</dbReference>
<evidence type="ECO:0000256" key="1">
    <source>
        <dbReference type="ARBA" id="ARBA00004377"/>
    </source>
</evidence>
<keyword evidence="3" id="KW-1003">Cell membrane</keyword>
<dbReference type="InterPro" id="IPR045584">
    <property type="entry name" value="Pilin-like"/>
</dbReference>
<dbReference type="GO" id="GO:0015627">
    <property type="term" value="C:type II protein secretion system complex"/>
    <property type="evidence" value="ECO:0007669"/>
    <property type="project" value="InterPro"/>
</dbReference>
<dbReference type="Pfam" id="PF07963">
    <property type="entry name" value="N_methyl"/>
    <property type="match status" value="1"/>
</dbReference>
<comment type="subcellular location">
    <subcellularLocation>
        <location evidence="1">Cell inner membrane</location>
        <topology evidence="1">Single-pass membrane protein</topology>
    </subcellularLocation>
</comment>
<comment type="similarity">
    <text evidence="9">Belongs to the GSP H family.</text>
</comment>
<evidence type="ECO:0000256" key="8">
    <source>
        <dbReference type="ARBA" id="ARBA00023136"/>
    </source>
</evidence>
<proteinExistence type="inferred from homology"/>
<dbReference type="NCBIfam" id="TIGR02532">
    <property type="entry name" value="IV_pilin_GFxxxE"/>
    <property type="match status" value="1"/>
</dbReference>
<evidence type="ECO:0000259" key="11">
    <source>
        <dbReference type="Pfam" id="PF12019"/>
    </source>
</evidence>
<dbReference type="RefSeq" id="WP_135249131.1">
    <property type="nucleotide sequence ID" value="NZ_SMLK01000001.1"/>
</dbReference>
<keyword evidence="6" id="KW-0812">Transmembrane</keyword>
<reference evidence="12 13" key="1">
    <citation type="submission" date="2019-03" db="EMBL/GenBank/DDBJ databases">
        <title>Ramlibacter sp. 18x22-1, whole genome shotgun sequence.</title>
        <authorList>
            <person name="Zhang X."/>
            <person name="Feng G."/>
            <person name="Zhu H."/>
        </authorList>
    </citation>
    <scope>NUCLEOTIDE SEQUENCE [LARGE SCALE GENOMIC DNA]</scope>
    <source>
        <strain evidence="12 13">18x22-1</strain>
    </source>
</reference>
<dbReference type="Gene3D" id="3.55.40.10">
    <property type="entry name" value="minor pseudopilin epsh domain"/>
    <property type="match status" value="1"/>
</dbReference>
<evidence type="ECO:0000256" key="5">
    <source>
        <dbReference type="ARBA" id="ARBA00022519"/>
    </source>
</evidence>
<keyword evidence="7" id="KW-1133">Transmembrane helix</keyword>
<keyword evidence="5" id="KW-0997">Cell inner membrane</keyword>
<evidence type="ECO:0000313" key="13">
    <source>
        <dbReference type="Proteomes" id="UP000297839"/>
    </source>
</evidence>
<keyword evidence="8" id="KW-0472">Membrane</keyword>
<dbReference type="InterPro" id="IPR012902">
    <property type="entry name" value="N_methyl_site"/>
</dbReference>
<dbReference type="EMBL" id="SMLK01000001">
    <property type="protein sequence ID" value="TFZ09043.1"/>
    <property type="molecule type" value="Genomic_DNA"/>
</dbReference>
<feature type="domain" description="General secretion pathway GspH" evidence="11">
    <location>
        <begin position="44"/>
        <end position="178"/>
    </location>
</feature>
<evidence type="ECO:0000256" key="3">
    <source>
        <dbReference type="ARBA" id="ARBA00022475"/>
    </source>
</evidence>
<dbReference type="GO" id="GO:0005886">
    <property type="term" value="C:plasma membrane"/>
    <property type="evidence" value="ECO:0007669"/>
    <property type="project" value="UniProtKB-SubCell"/>
</dbReference>
<protein>
    <recommendedName>
        <fullName evidence="2">Type II secretion system protein H</fullName>
    </recommendedName>
    <alternativeName>
        <fullName evidence="10">General secretion pathway protein H</fullName>
    </alternativeName>
</protein>
<evidence type="ECO:0000256" key="7">
    <source>
        <dbReference type="ARBA" id="ARBA00022989"/>
    </source>
</evidence>
<dbReference type="Pfam" id="PF12019">
    <property type="entry name" value="GspH"/>
    <property type="match status" value="1"/>
</dbReference>
<evidence type="ECO:0000256" key="9">
    <source>
        <dbReference type="ARBA" id="ARBA00025772"/>
    </source>
</evidence>
<organism evidence="12 13">
    <name type="scientific">Ramlibacter humi</name>
    <dbReference type="NCBI Taxonomy" id="2530451"/>
    <lineage>
        <taxon>Bacteria</taxon>
        <taxon>Pseudomonadati</taxon>
        <taxon>Pseudomonadota</taxon>
        <taxon>Betaproteobacteria</taxon>
        <taxon>Burkholderiales</taxon>
        <taxon>Comamonadaceae</taxon>
        <taxon>Ramlibacter</taxon>
    </lineage>
</organism>
<keyword evidence="4" id="KW-0488">Methylation</keyword>